<feature type="signal peptide" evidence="10">
    <location>
        <begin position="1"/>
        <end position="21"/>
    </location>
</feature>
<keyword evidence="4 8" id="KW-0812">Transmembrane</keyword>
<dbReference type="InterPro" id="IPR023996">
    <property type="entry name" value="TonB-dep_OMP_SusC/RagA"/>
</dbReference>
<comment type="similarity">
    <text evidence="8 9">Belongs to the TonB-dependent receptor family.</text>
</comment>
<organism evidence="13 14">
    <name type="scientific">Muribaculum intestinale</name>
    <dbReference type="NCBI Taxonomy" id="1796646"/>
    <lineage>
        <taxon>Bacteria</taxon>
        <taxon>Pseudomonadati</taxon>
        <taxon>Bacteroidota</taxon>
        <taxon>Bacteroidia</taxon>
        <taxon>Bacteroidales</taxon>
        <taxon>Muribaculaceae</taxon>
        <taxon>Muribaculum</taxon>
    </lineage>
</organism>
<dbReference type="SUPFAM" id="SSF49464">
    <property type="entry name" value="Carboxypeptidase regulatory domain-like"/>
    <property type="match status" value="1"/>
</dbReference>
<dbReference type="NCBIfam" id="TIGR04057">
    <property type="entry name" value="SusC_RagA_signa"/>
    <property type="match status" value="1"/>
</dbReference>
<dbReference type="STRING" id="1796646.A4V02_09820"/>
<dbReference type="InterPro" id="IPR012910">
    <property type="entry name" value="Plug_dom"/>
</dbReference>
<accession>A0A1Z2XHK7</accession>
<keyword evidence="14" id="KW-1185">Reference proteome</keyword>
<evidence type="ECO:0000256" key="2">
    <source>
        <dbReference type="ARBA" id="ARBA00022448"/>
    </source>
</evidence>
<dbReference type="InterPro" id="IPR037066">
    <property type="entry name" value="Plug_dom_sf"/>
</dbReference>
<dbReference type="InterPro" id="IPR000531">
    <property type="entry name" value="Beta-barrel_TonB"/>
</dbReference>
<keyword evidence="10" id="KW-0732">Signal</keyword>
<keyword evidence="6 8" id="KW-0472">Membrane</keyword>
<feature type="domain" description="TonB-dependent receptor-like beta-barrel" evidence="11">
    <location>
        <begin position="432"/>
        <end position="822"/>
    </location>
</feature>
<dbReference type="EMBL" id="CP015402">
    <property type="protein sequence ID" value="ANU63984.1"/>
    <property type="molecule type" value="Genomic_DNA"/>
</dbReference>
<dbReference type="InterPro" id="IPR008969">
    <property type="entry name" value="CarboxyPept-like_regulatory"/>
</dbReference>
<dbReference type="InterPro" id="IPR036942">
    <property type="entry name" value="Beta-barrel_TonB_sf"/>
</dbReference>
<dbReference type="Pfam" id="PF00593">
    <property type="entry name" value="TonB_dep_Rec_b-barrel"/>
    <property type="match status" value="1"/>
</dbReference>
<evidence type="ECO:0000256" key="5">
    <source>
        <dbReference type="ARBA" id="ARBA00023077"/>
    </source>
</evidence>
<evidence type="ECO:0000259" key="11">
    <source>
        <dbReference type="Pfam" id="PF00593"/>
    </source>
</evidence>
<comment type="subcellular location">
    <subcellularLocation>
        <location evidence="1 8">Cell outer membrane</location>
        <topology evidence="1 8">Multi-pass membrane protein</topology>
    </subcellularLocation>
</comment>
<dbReference type="Proteomes" id="UP000186351">
    <property type="component" value="Chromosome"/>
</dbReference>
<feature type="chain" id="PRO_5008529363" evidence="10">
    <location>
        <begin position="22"/>
        <end position="1089"/>
    </location>
</feature>
<protein>
    <submittedName>
        <fullName evidence="13">SusC/RagA family protein</fullName>
    </submittedName>
</protein>
<evidence type="ECO:0000256" key="4">
    <source>
        <dbReference type="ARBA" id="ARBA00022692"/>
    </source>
</evidence>
<dbReference type="GO" id="GO:0009279">
    <property type="term" value="C:cell outer membrane"/>
    <property type="evidence" value="ECO:0007669"/>
    <property type="project" value="UniProtKB-SubCell"/>
</dbReference>
<evidence type="ECO:0000313" key="13">
    <source>
        <dbReference type="EMBL" id="ANU63984.1"/>
    </source>
</evidence>
<gene>
    <name evidence="13" type="ORF">A4V02_09820</name>
</gene>
<name>A0A1B1SB10_9BACT</name>
<dbReference type="Pfam" id="PF13715">
    <property type="entry name" value="CarbopepD_reg_2"/>
    <property type="match status" value="1"/>
</dbReference>
<evidence type="ECO:0000256" key="7">
    <source>
        <dbReference type="ARBA" id="ARBA00023237"/>
    </source>
</evidence>
<dbReference type="InterPro" id="IPR039426">
    <property type="entry name" value="TonB-dep_rcpt-like"/>
</dbReference>
<dbReference type="Gene3D" id="2.170.130.10">
    <property type="entry name" value="TonB-dependent receptor, plug domain"/>
    <property type="match status" value="1"/>
</dbReference>
<feature type="domain" description="TonB-dependent receptor plug" evidence="12">
    <location>
        <begin position="118"/>
        <end position="222"/>
    </location>
</feature>
<evidence type="ECO:0000256" key="3">
    <source>
        <dbReference type="ARBA" id="ARBA00022452"/>
    </source>
</evidence>
<dbReference type="SUPFAM" id="SSF56935">
    <property type="entry name" value="Porins"/>
    <property type="match status" value="1"/>
</dbReference>
<dbReference type="KEGG" id="pary:A4V02_09820"/>
<dbReference type="InterPro" id="IPR023997">
    <property type="entry name" value="TonB-dep_OMP_SusC/RagA_CS"/>
</dbReference>
<evidence type="ECO:0000259" key="12">
    <source>
        <dbReference type="Pfam" id="PF07715"/>
    </source>
</evidence>
<keyword evidence="2 8" id="KW-0813">Transport</keyword>
<evidence type="ECO:0000256" key="10">
    <source>
        <dbReference type="SAM" id="SignalP"/>
    </source>
</evidence>
<proteinExistence type="inferred from homology"/>
<dbReference type="GeneID" id="65537166"/>
<evidence type="ECO:0000256" key="6">
    <source>
        <dbReference type="ARBA" id="ARBA00023136"/>
    </source>
</evidence>
<accession>A0A1B1SB10</accession>
<dbReference type="OrthoDB" id="1095312at2"/>
<dbReference type="NCBIfam" id="TIGR04056">
    <property type="entry name" value="OMP_RagA_SusC"/>
    <property type="match status" value="1"/>
</dbReference>
<keyword evidence="5 9" id="KW-0798">TonB box</keyword>
<evidence type="ECO:0000256" key="9">
    <source>
        <dbReference type="RuleBase" id="RU003357"/>
    </source>
</evidence>
<dbReference type="AlphaFoldDB" id="A0A1B1SB10"/>
<keyword evidence="3 8" id="KW-1134">Transmembrane beta strand</keyword>
<reference evidence="14" key="1">
    <citation type="submission" date="2016-04" db="EMBL/GenBank/DDBJ databases">
        <title>Complete Genome Sequences of Twelve Strains of a Stable Defined Moderately Diverse Mouse Microbiota 2 (sDMDMm2).</title>
        <authorList>
            <person name="Uchimura Y."/>
            <person name="Wyss M."/>
            <person name="Brugiroux S."/>
            <person name="Limenitakis J.P."/>
            <person name="Stecher B."/>
            <person name="McCoy K.D."/>
            <person name="Macpherson A.J."/>
        </authorList>
    </citation>
    <scope>NUCLEOTIDE SEQUENCE [LARGE SCALE GENOMIC DNA]</scope>
    <source>
        <strain evidence="14">YL27</strain>
    </source>
</reference>
<dbReference type="Pfam" id="PF07715">
    <property type="entry name" value="Plug"/>
    <property type="match status" value="1"/>
</dbReference>
<evidence type="ECO:0000313" key="14">
    <source>
        <dbReference type="Proteomes" id="UP000186351"/>
    </source>
</evidence>
<dbReference type="Gene3D" id="2.60.40.1120">
    <property type="entry name" value="Carboxypeptidase-like, regulatory domain"/>
    <property type="match status" value="1"/>
</dbReference>
<sequence length="1089" mass="121685">MKPTKSLILCLLMSLIGILSAAAQNRKVSGQVLDSMDEPLAGVTVMVSGTTNGGMTDIDGKFTLQVPSSTIELTFTYVGFKTQKIKVAPGTDNLQVVMQEDAVMLEETVVIGYGTQKKVNVTGAVASIGGKELENRVSHSLTNMLQGSVAGLNVTTSSSVPGESAKINVRGTTSINKTNPLVLIDGAEGDLSRVNPNDVESISVIKDASAAAVYGARAAFGVILVTTKSGSEKDGKATVRYSGRVGWEEPTTSTDYINTGYWSVYIVNLFQNATRGTNYINYTDYDMQQLLARVNDKTEHPDRPWVVEETRNGRRQWVYYGNYDWYHTFFSERHPSTQHNVSVSGKTKDVKYYLSGGLDWQKGIIKTNPDIFRKYNLRSKIDFRINKWATMSNNTSYYSSQYEFQGDGSVENTMIYATRHALACFPQKNPDGTWLYSTPYTSYNVANGRHILVGEGSHRNVNRINDFSNTTRLVINPIKQLSITGDFTFRFYQLRNTSRSQNMTYRVYPDEALKSYVTGAGEDRLDESVKTRNYLAYNIYATYNDTFADAHNVTITAGYNNESWKSKDINVAAGNLSSSALDDLKLATGFASDNNYGGGQNQYVLSGIFGRVNYDYKGRYLFEASGRYDGSSRFGRGSRWGFFPSASLGWRISEESFFAGARDIVDNLKIRLSYGSLGNQNVSSYYTFLRLVSIKDFDSFTFGDGTIGKYSSLSAPIADDLTWEKANQYNLGIDYSMLNGRLNFTADAYIRDTKDMLTEGIALPSVYGADVPDMNTADLRTKGYEIALSWRDNFQLFGNPFDYSVGFNLSDYRSEITKYDNPTKSFAKKYYVGMRIGEIWGYRTDGLFKTDEEAAQYAASHTFSSRLTGNLTGGWKAGDLKILDLDGDGFIGETGNETADAPGDRTIIGNSLPSLSYGITGSIRYFGFDVSVFFQGTGNHYWYPENQSMPFWGAYGYPYNSFIPTNFLDNVWAEDNPDAYFIRPRSNMSTGGYLRDANDRYLQNARYLRLKNLTVGYTIPAKVTKKAGIDQVRVYFSGENLHYWSPMKKHTKYVDPEAAIQRGDKTGADANNAFYPWQKTFMFGLDITF</sequence>
<evidence type="ECO:0000256" key="1">
    <source>
        <dbReference type="ARBA" id="ARBA00004571"/>
    </source>
</evidence>
<keyword evidence="7 8" id="KW-0998">Cell outer membrane</keyword>
<dbReference type="FunFam" id="2.170.130.10:FF:000003">
    <property type="entry name" value="SusC/RagA family TonB-linked outer membrane protein"/>
    <property type="match status" value="1"/>
</dbReference>
<evidence type="ECO:0000256" key="8">
    <source>
        <dbReference type="PROSITE-ProRule" id="PRU01360"/>
    </source>
</evidence>
<dbReference type="Gene3D" id="2.40.170.20">
    <property type="entry name" value="TonB-dependent receptor, beta-barrel domain"/>
    <property type="match status" value="1"/>
</dbReference>
<dbReference type="PROSITE" id="PS52016">
    <property type="entry name" value="TONB_DEPENDENT_REC_3"/>
    <property type="match status" value="1"/>
</dbReference>
<dbReference type="RefSeq" id="WP_068961278.1">
    <property type="nucleotide sequence ID" value="NZ_CAJTAP010000033.1"/>
</dbReference>